<gene>
    <name evidence="1" type="ORF">ACFFV7_16115</name>
</gene>
<comment type="caution">
    <text evidence="1">The sequence shown here is derived from an EMBL/GenBank/DDBJ whole genome shotgun (WGS) entry which is preliminary data.</text>
</comment>
<proteinExistence type="predicted"/>
<dbReference type="PROSITE" id="PS51318">
    <property type="entry name" value="TAT"/>
    <property type="match status" value="1"/>
</dbReference>
<dbReference type="InterPro" id="IPR017853">
    <property type="entry name" value="GH"/>
</dbReference>
<organism evidence="1 2">
    <name type="scientific">Nonomuraea spiralis</name>
    <dbReference type="NCBI Taxonomy" id="46182"/>
    <lineage>
        <taxon>Bacteria</taxon>
        <taxon>Bacillati</taxon>
        <taxon>Actinomycetota</taxon>
        <taxon>Actinomycetes</taxon>
        <taxon>Streptosporangiales</taxon>
        <taxon>Streptosporangiaceae</taxon>
        <taxon>Nonomuraea</taxon>
    </lineage>
</organism>
<keyword evidence="2" id="KW-1185">Reference proteome</keyword>
<dbReference type="Proteomes" id="UP001589647">
    <property type="component" value="Unassembled WGS sequence"/>
</dbReference>
<protein>
    <submittedName>
        <fullName evidence="1">Uncharacterized protein</fullName>
    </submittedName>
</protein>
<reference evidence="1 2" key="1">
    <citation type="submission" date="2024-09" db="EMBL/GenBank/DDBJ databases">
        <authorList>
            <person name="Sun Q."/>
            <person name="Mori K."/>
        </authorList>
    </citation>
    <scope>NUCLEOTIDE SEQUENCE [LARGE SCALE GENOMIC DNA]</scope>
    <source>
        <strain evidence="1 2">CCM 3426</strain>
    </source>
</reference>
<accession>A0ABV5IDV6</accession>
<dbReference type="EMBL" id="JBHMEI010000012">
    <property type="protein sequence ID" value="MFB9202723.1"/>
    <property type="molecule type" value="Genomic_DNA"/>
</dbReference>
<evidence type="ECO:0000313" key="1">
    <source>
        <dbReference type="EMBL" id="MFB9202723.1"/>
    </source>
</evidence>
<evidence type="ECO:0000313" key="2">
    <source>
        <dbReference type="Proteomes" id="UP001589647"/>
    </source>
</evidence>
<dbReference type="Gene3D" id="3.20.20.80">
    <property type="entry name" value="Glycosidases"/>
    <property type="match status" value="1"/>
</dbReference>
<dbReference type="InterPro" id="IPR006311">
    <property type="entry name" value="TAT_signal"/>
</dbReference>
<name>A0ABV5IDV6_9ACTN</name>
<dbReference type="SUPFAM" id="SSF51445">
    <property type="entry name" value="(Trans)glycosidases"/>
    <property type="match status" value="1"/>
</dbReference>
<sequence>MTAVSRPNVPPTVSRRAVLAGAGLGMATAALGLPGPARPADAAVTPTPLGSLLGTNHAGTAGPGIGALAGMSWDRADVLWAAVEPTQGTYDDSAVHTFGSRFAAAAANGVTLLPVLAYSAPWAARTTAYGWSHWDVRYEVGAAQAAVGSGWQRRVTRTRISTGEVLQDEVVVLPKDRTPPADPARWSAFVDHVVGILRGTYGVEHFQVWNEAYWSAGFWYGSPYEYIDQIHKPASTAIRSHGGKVVYGGWPSVAAIARFTALLTETSAWSSIDVLDVHYYKPSDLESLRVACVAALGSSLPIWQTEIGYSTSPAAAALVYPGLLHWAITRGLAQRPDGFKLLWYAWQAPASASAADAGRYLRKADGTPTSHGVCLGALADLFDGVVPETYDTHTNDAGLTTARDWAAGSVEGFLVGGDKIVIAVHTPAGWAGTDVTFTLASLPSTAVAARVDLTGQRTPLALTGNAVTVGLADPSGSAAASYNAASTIRTCYLEVSL</sequence>
<dbReference type="RefSeq" id="WP_189652714.1">
    <property type="nucleotide sequence ID" value="NZ_BMRC01000030.1"/>
</dbReference>